<evidence type="ECO:0000313" key="3">
    <source>
        <dbReference type="EMBL" id="EXY74205.1"/>
    </source>
</evidence>
<keyword evidence="1" id="KW-0472">Membrane</keyword>
<evidence type="ECO:0000259" key="2">
    <source>
        <dbReference type="PROSITE" id="PS51724"/>
    </source>
</evidence>
<dbReference type="Gene3D" id="3.30.70.1070">
    <property type="entry name" value="Sporulation related repeat"/>
    <property type="match status" value="1"/>
</dbReference>
<proteinExistence type="predicted"/>
<reference evidence="3 4" key="1">
    <citation type="submission" date="2014-02" db="EMBL/GenBank/DDBJ databases">
        <authorList>
            <person name="Sears C."/>
            <person name="Carroll K."/>
            <person name="Sack B.R."/>
            <person name="Qadri F."/>
            <person name="Myers L.L."/>
            <person name="Chung G.-T."/>
            <person name="Escheverria P."/>
            <person name="Fraser C.M."/>
            <person name="Sadzewicz L."/>
            <person name="Shefchek K.A."/>
            <person name="Tallon L."/>
            <person name="Das S.P."/>
            <person name="Daugherty S."/>
            <person name="Mongodin E.F."/>
        </authorList>
    </citation>
    <scope>NUCLEOTIDE SEQUENCE [LARGE SCALE GENOMIC DNA]</scope>
    <source>
        <strain evidence="4">3988T(B)14</strain>
    </source>
</reference>
<feature type="domain" description="SPOR" evidence="2">
    <location>
        <begin position="276"/>
        <end position="352"/>
    </location>
</feature>
<dbReference type="InterPro" id="IPR040495">
    <property type="entry name" value="HU-CCDC81_bac_1"/>
</dbReference>
<evidence type="ECO:0000313" key="4">
    <source>
        <dbReference type="Proteomes" id="UP000020529"/>
    </source>
</evidence>
<organism evidence="3 4">
    <name type="scientific">Bacteroides fragilis str. 3988T(B)14</name>
    <dbReference type="NCBI Taxonomy" id="1339315"/>
    <lineage>
        <taxon>Bacteria</taxon>
        <taxon>Pseudomonadati</taxon>
        <taxon>Bacteroidota</taxon>
        <taxon>Bacteroidia</taxon>
        <taxon>Bacteroidales</taxon>
        <taxon>Bacteroidaceae</taxon>
        <taxon>Bacteroides</taxon>
    </lineage>
</organism>
<gene>
    <name evidence="3" type="ORF">M124_1979</name>
</gene>
<feature type="transmembrane region" description="Helical" evidence="1">
    <location>
        <begin position="165"/>
        <end position="186"/>
    </location>
</feature>
<dbReference type="GO" id="GO:0042834">
    <property type="term" value="F:peptidoglycan binding"/>
    <property type="evidence" value="ECO:0007669"/>
    <property type="project" value="InterPro"/>
</dbReference>
<sequence length="353" mass="39586">MIELAQHIEVLLLENDCVIVPGFGGFIAHYAPAMRVAEENLFLPPTRTIGFNPQLTLNDGVLVQSYMAVYDTNFSDATKMVEKEVAELISALHEDGKTDLPNIGEIRYTIHNTYEFVPYDNKITTPYLYGLDSFEMKELSALRRPEKEQILPTVLKKKTSYEFRANWAFLRNAVAMIAAVALFFFMSTPVENTYIEKGNYARLLPTDLFEKIEKQSVAMTPVMLKSVDAIPQTKPATAKKKSSTVRKASVVKPVAVKEVKVNQPEKTMKATETKVVEKTFPYHIIIASVANTKDAEAMAGELKAKGYTGARVLTGDGKIRVSIMSCADREDANRQLLKLRENEAYKNAWMLAK</sequence>
<name>A0A015W188_BACFG</name>
<dbReference type="Proteomes" id="UP000020529">
    <property type="component" value="Unassembled WGS sequence"/>
</dbReference>
<dbReference type="Pfam" id="PF18175">
    <property type="entry name" value="HU-CCDC81_bac_2"/>
    <property type="match status" value="1"/>
</dbReference>
<dbReference type="RefSeq" id="WP_022348085.1">
    <property type="nucleotide sequence ID" value="NZ_JGCY01000309.1"/>
</dbReference>
<dbReference type="Pfam" id="PF05036">
    <property type="entry name" value="SPOR"/>
    <property type="match status" value="1"/>
</dbReference>
<dbReference type="AlphaFoldDB" id="A0A015W188"/>
<dbReference type="SUPFAM" id="SSF110997">
    <property type="entry name" value="Sporulation related repeat"/>
    <property type="match status" value="1"/>
</dbReference>
<dbReference type="EMBL" id="JGCY01000309">
    <property type="protein sequence ID" value="EXY74205.1"/>
    <property type="molecule type" value="Genomic_DNA"/>
</dbReference>
<comment type="caution">
    <text evidence="3">The sequence shown here is derived from an EMBL/GenBank/DDBJ whole genome shotgun (WGS) entry which is preliminary data.</text>
</comment>
<dbReference type="Pfam" id="PF18174">
    <property type="entry name" value="HU-CCDC81_bac_1"/>
    <property type="match status" value="1"/>
</dbReference>
<evidence type="ECO:0000256" key="1">
    <source>
        <dbReference type="SAM" id="Phobius"/>
    </source>
</evidence>
<dbReference type="PROSITE" id="PS51724">
    <property type="entry name" value="SPOR"/>
    <property type="match status" value="1"/>
</dbReference>
<dbReference type="PATRIC" id="fig|1339315.3.peg.2728"/>
<accession>A0A015W188</accession>
<keyword evidence="1" id="KW-0812">Transmembrane</keyword>
<dbReference type="InterPro" id="IPR041268">
    <property type="entry name" value="HU-CCDC81_bac_2"/>
</dbReference>
<keyword evidence="1" id="KW-1133">Transmembrane helix</keyword>
<dbReference type="InterPro" id="IPR007730">
    <property type="entry name" value="SPOR-like_dom"/>
</dbReference>
<protein>
    <submittedName>
        <fullName evidence="3">Sporulation related domain protein</fullName>
    </submittedName>
</protein>
<dbReference type="InterPro" id="IPR036680">
    <property type="entry name" value="SPOR-like_sf"/>
</dbReference>